<keyword evidence="1" id="KW-0479">Metal-binding</keyword>
<protein>
    <recommendedName>
        <fullName evidence="2">SWIM-type domain-containing protein</fullName>
    </recommendedName>
</protein>
<dbReference type="AlphaFoldDB" id="A0A7J8VJ36"/>
<dbReference type="OrthoDB" id="1888602at2759"/>
<feature type="domain" description="SWIM-type" evidence="2">
    <location>
        <begin position="290"/>
        <end position="322"/>
    </location>
</feature>
<dbReference type="PANTHER" id="PTHR31973">
    <property type="entry name" value="POLYPROTEIN, PUTATIVE-RELATED"/>
    <property type="match status" value="1"/>
</dbReference>
<dbReference type="Proteomes" id="UP000593573">
    <property type="component" value="Unassembled WGS sequence"/>
</dbReference>
<dbReference type="InterPro" id="IPR018289">
    <property type="entry name" value="MULE_transposase_dom"/>
</dbReference>
<sequence>MSYEAMIAIQKYNRINNDNQRNKRKLKTNGGDEIGNLEDDFKSNGDLDDDLCSAGFDSDQLYTESSNSDAHLETIDELSVRKSKFPFYDPNVRALELILGLDGCYLKGIAKRELLTVVARDANNQMFPLAWCFVKVKSTTSWTWFLEILKRDIGTPDGYGWTFISDQQKLLNNYSHMQSIGFVLDMYGQIGLEKVRMGSKEKMAVVALLDVDETRFCKAYFSYNTKCDSTYNNLAKAFNASIVQARSKPIISTLNDIRAKLDKSIKESTKWNVHFNGDYGYEIMCGRITYIVDLERMTCSYRLRDFLGIPCAHIVCVIYNKEDDPEKYLAKCYSKEMYMRTNEYDLQPINGSDL</sequence>
<dbReference type="GO" id="GO:0008270">
    <property type="term" value="F:zinc ion binding"/>
    <property type="evidence" value="ECO:0007669"/>
    <property type="project" value="UniProtKB-KW"/>
</dbReference>
<proteinExistence type="predicted"/>
<comment type="caution">
    <text evidence="3">The sequence shown here is derived from an EMBL/GenBank/DDBJ whole genome shotgun (WGS) entry which is preliminary data.</text>
</comment>
<dbReference type="Pfam" id="PF10551">
    <property type="entry name" value="MULE"/>
    <property type="match status" value="1"/>
</dbReference>
<evidence type="ECO:0000259" key="2">
    <source>
        <dbReference type="PROSITE" id="PS50966"/>
    </source>
</evidence>
<name>A0A7J8VJ36_9ROSI</name>
<gene>
    <name evidence="3" type="ORF">Goklo_006721</name>
</gene>
<accession>A0A7J8VJ36</accession>
<dbReference type="PROSITE" id="PS50966">
    <property type="entry name" value="ZF_SWIM"/>
    <property type="match status" value="1"/>
</dbReference>
<evidence type="ECO:0000313" key="4">
    <source>
        <dbReference type="Proteomes" id="UP000593573"/>
    </source>
</evidence>
<organism evidence="3 4">
    <name type="scientific">Gossypium klotzschianum</name>
    <dbReference type="NCBI Taxonomy" id="34286"/>
    <lineage>
        <taxon>Eukaryota</taxon>
        <taxon>Viridiplantae</taxon>
        <taxon>Streptophyta</taxon>
        <taxon>Embryophyta</taxon>
        <taxon>Tracheophyta</taxon>
        <taxon>Spermatophyta</taxon>
        <taxon>Magnoliopsida</taxon>
        <taxon>eudicotyledons</taxon>
        <taxon>Gunneridae</taxon>
        <taxon>Pentapetalae</taxon>
        <taxon>rosids</taxon>
        <taxon>malvids</taxon>
        <taxon>Malvales</taxon>
        <taxon>Malvaceae</taxon>
        <taxon>Malvoideae</taxon>
        <taxon>Gossypium</taxon>
    </lineage>
</organism>
<keyword evidence="1" id="KW-0862">Zinc</keyword>
<dbReference type="EMBL" id="JABFAB010000010">
    <property type="protein sequence ID" value="MBA0662632.1"/>
    <property type="molecule type" value="Genomic_DNA"/>
</dbReference>
<keyword evidence="1" id="KW-0863">Zinc-finger</keyword>
<reference evidence="3 4" key="1">
    <citation type="journal article" date="2019" name="Genome Biol. Evol.">
        <title>Insights into the evolution of the New World diploid cottons (Gossypium, subgenus Houzingenia) based on genome sequencing.</title>
        <authorList>
            <person name="Grover C.E."/>
            <person name="Arick M.A. 2nd"/>
            <person name="Thrash A."/>
            <person name="Conover J.L."/>
            <person name="Sanders W.S."/>
            <person name="Peterson D.G."/>
            <person name="Frelichowski J.E."/>
            <person name="Scheffler J.A."/>
            <person name="Scheffler B.E."/>
            <person name="Wendel J.F."/>
        </authorList>
    </citation>
    <scope>NUCLEOTIDE SEQUENCE [LARGE SCALE GENOMIC DNA]</scope>
    <source>
        <strain evidence="3">57</strain>
        <tissue evidence="3">Leaf</tissue>
    </source>
</reference>
<evidence type="ECO:0000256" key="1">
    <source>
        <dbReference type="PROSITE-ProRule" id="PRU00325"/>
    </source>
</evidence>
<keyword evidence="4" id="KW-1185">Reference proteome</keyword>
<evidence type="ECO:0000313" key="3">
    <source>
        <dbReference type="EMBL" id="MBA0662632.1"/>
    </source>
</evidence>
<dbReference type="PANTHER" id="PTHR31973:SF197">
    <property type="entry name" value="SWIM-TYPE DOMAIN-CONTAINING PROTEIN"/>
    <property type="match status" value="1"/>
</dbReference>
<dbReference type="InterPro" id="IPR007527">
    <property type="entry name" value="Znf_SWIM"/>
</dbReference>